<dbReference type="Gene3D" id="6.20.150.10">
    <property type="match status" value="1"/>
</dbReference>
<sequence length="214" mass="22573">MNIAAELAELRRRLDNLIRTGVITEVNLSDNTCRVQMGELHTDFLPWLTPRAGDARLWWAPSSGEQVIVYSLGGHTETGFVGPSLFCSDNPPPSRETGVLAIQFADKAAITYDSNAGALSAAGIKSATVDAEESITAKSKQVIVQAAVKILLDTPIVECTEKLIAQSLSITKGGEMQGNITHNGGSFTSNGVQVDTHKHSGVQMGGGETGGPVK</sequence>
<feature type="domain" description="Phage spike trimer" evidence="2">
    <location>
        <begin position="140"/>
        <end position="190"/>
    </location>
</feature>
<dbReference type="EMBL" id="VOUP01000012">
    <property type="protein sequence ID" value="TXE26930.1"/>
    <property type="molecule type" value="Genomic_DNA"/>
</dbReference>
<evidence type="ECO:0000259" key="2">
    <source>
        <dbReference type="Pfam" id="PF18715"/>
    </source>
</evidence>
<dbReference type="InterPro" id="IPR006531">
    <property type="entry name" value="Gp5/Vgr_OB"/>
</dbReference>
<dbReference type="NCBIfam" id="TIGR01644">
    <property type="entry name" value="phage_P2_V"/>
    <property type="match status" value="1"/>
</dbReference>
<organism evidence="3 4">
    <name type="scientific">Serratia ureilytica</name>
    <dbReference type="NCBI Taxonomy" id="300181"/>
    <lineage>
        <taxon>Bacteria</taxon>
        <taxon>Pseudomonadati</taxon>
        <taxon>Pseudomonadota</taxon>
        <taxon>Gammaproteobacteria</taxon>
        <taxon>Enterobacterales</taxon>
        <taxon>Yersiniaceae</taxon>
        <taxon>Serratia</taxon>
    </lineage>
</organism>
<dbReference type="Pfam" id="PF04717">
    <property type="entry name" value="Phage_base_V"/>
    <property type="match status" value="1"/>
</dbReference>
<dbReference type="InterPro" id="IPR037026">
    <property type="entry name" value="Vgr_OB-fold_dom_sf"/>
</dbReference>
<dbReference type="Gene3D" id="2.40.50.230">
    <property type="entry name" value="Gp5 N-terminal domain"/>
    <property type="match status" value="1"/>
</dbReference>
<gene>
    <name evidence="3" type="ORF">FOT63_18525</name>
</gene>
<dbReference type="Pfam" id="PF18946">
    <property type="entry name" value="Apex"/>
    <property type="match status" value="1"/>
</dbReference>
<evidence type="ECO:0000313" key="4">
    <source>
        <dbReference type="Proteomes" id="UP000321307"/>
    </source>
</evidence>
<dbReference type="Proteomes" id="UP000321307">
    <property type="component" value="Unassembled WGS sequence"/>
</dbReference>
<feature type="domain" description="Gp5/Type VI secretion system Vgr protein OB-fold" evidence="1">
    <location>
        <begin position="19"/>
        <end position="86"/>
    </location>
</feature>
<protein>
    <submittedName>
        <fullName evidence="3">Phage baseplate assembly protein V</fullName>
    </submittedName>
</protein>
<dbReference type="RefSeq" id="WP_147838699.1">
    <property type="nucleotide sequence ID" value="NZ_VOUP01000012.1"/>
</dbReference>
<dbReference type="InterPro" id="IPR013046">
    <property type="entry name" value="GpV/Gp45"/>
</dbReference>
<accession>A0A9X9BZJ4</accession>
<dbReference type="InterPro" id="IPR044033">
    <property type="entry name" value="GpV-like_apex"/>
</dbReference>
<reference evidence="3 4" key="1">
    <citation type="submission" date="2019-07" db="EMBL/GenBank/DDBJ databases">
        <title>Serratia strains were isolated from fresh produce.</title>
        <authorList>
            <person name="Cho G.-S."/>
            <person name="Stein M."/>
            <person name="Lee W."/>
            <person name="Suh S.H."/>
            <person name="Franz C.M.A.P."/>
        </authorList>
    </citation>
    <scope>NUCLEOTIDE SEQUENCE [LARGE SCALE GENOMIC DNA]</scope>
    <source>
        <strain evidence="3 4">S17</strain>
    </source>
</reference>
<comment type="caution">
    <text evidence="3">The sequence shown here is derived from an EMBL/GenBank/DDBJ whole genome shotgun (WGS) entry which is preliminary data.</text>
</comment>
<proteinExistence type="predicted"/>
<dbReference type="AlphaFoldDB" id="A0A9X9BZJ4"/>
<dbReference type="InterPro" id="IPR040629">
    <property type="entry name" value="Phage_spike"/>
</dbReference>
<name>A0A9X9BZJ4_9GAMM</name>
<evidence type="ECO:0000259" key="1">
    <source>
        <dbReference type="Pfam" id="PF04717"/>
    </source>
</evidence>
<evidence type="ECO:0000313" key="3">
    <source>
        <dbReference type="EMBL" id="TXE26930.1"/>
    </source>
</evidence>
<dbReference type="Pfam" id="PF18715">
    <property type="entry name" value="Phage_spike"/>
    <property type="match status" value="1"/>
</dbReference>